<dbReference type="AlphaFoldDB" id="A0A081C196"/>
<keyword evidence="2" id="KW-1185">Reference proteome</keyword>
<dbReference type="Proteomes" id="UP000030661">
    <property type="component" value="Unassembled WGS sequence"/>
</dbReference>
<dbReference type="STRING" id="1499967.U27_05325"/>
<dbReference type="SUPFAM" id="SSF56300">
    <property type="entry name" value="Metallo-dependent phosphatases"/>
    <property type="match status" value="1"/>
</dbReference>
<dbReference type="GO" id="GO:0000166">
    <property type="term" value="F:nucleotide binding"/>
    <property type="evidence" value="ECO:0007669"/>
    <property type="project" value="InterPro"/>
</dbReference>
<evidence type="ECO:0000313" key="2">
    <source>
        <dbReference type="Proteomes" id="UP000030661"/>
    </source>
</evidence>
<proteinExistence type="predicted"/>
<gene>
    <name evidence="1" type="ORF">U27_05325</name>
</gene>
<organism evidence="1 2">
    <name type="scientific">Vecturithrix granuli</name>
    <dbReference type="NCBI Taxonomy" id="1499967"/>
    <lineage>
        <taxon>Bacteria</taxon>
        <taxon>Candidatus Moduliflexota</taxon>
        <taxon>Candidatus Vecturitrichia</taxon>
        <taxon>Candidatus Vecturitrichales</taxon>
        <taxon>Candidatus Vecturitrichaceae</taxon>
        <taxon>Candidatus Vecturithrix</taxon>
    </lineage>
</organism>
<dbReference type="HOGENOM" id="CLU_2341070_0_0_0"/>
<reference evidence="1 2" key="1">
    <citation type="journal article" date="2015" name="PeerJ">
        <title>First genomic representation of candidate bacterial phylum KSB3 points to enhanced environmental sensing as a trigger of wastewater bulking.</title>
        <authorList>
            <person name="Sekiguchi Y."/>
            <person name="Ohashi A."/>
            <person name="Parks D.H."/>
            <person name="Yamauchi T."/>
            <person name="Tyson G.W."/>
            <person name="Hugenholtz P."/>
        </authorList>
    </citation>
    <scope>NUCLEOTIDE SEQUENCE [LARGE SCALE GENOMIC DNA]</scope>
</reference>
<dbReference type="eggNOG" id="COG0737">
    <property type="taxonomic scope" value="Bacteria"/>
</dbReference>
<dbReference type="PROSITE" id="PS00785">
    <property type="entry name" value="5_NUCLEOTIDASE_1"/>
    <property type="match status" value="1"/>
</dbReference>
<protein>
    <submittedName>
        <fullName evidence="1">Protein UshA</fullName>
    </submittedName>
</protein>
<dbReference type="GO" id="GO:0046872">
    <property type="term" value="F:metal ion binding"/>
    <property type="evidence" value="ECO:0007669"/>
    <property type="project" value="InterPro"/>
</dbReference>
<dbReference type="Gene3D" id="3.60.21.10">
    <property type="match status" value="1"/>
</dbReference>
<sequence>MKAFKTSFRVIVFVAVVCLFLCPTTSLAKIYYLTILHTNDHHGHFLKFSPFNNPDVGGMAARSTLVNIVRAEIEDAGGHVLLLSAGNVNIGVVVSCT</sequence>
<dbReference type="EMBL" id="DF820467">
    <property type="protein sequence ID" value="GAK58351.1"/>
    <property type="molecule type" value="Genomic_DNA"/>
</dbReference>
<dbReference type="InterPro" id="IPR006146">
    <property type="entry name" value="5'-Nucleotdase_CS"/>
</dbReference>
<dbReference type="GO" id="GO:0016788">
    <property type="term" value="F:hydrolase activity, acting on ester bonds"/>
    <property type="evidence" value="ECO:0007669"/>
    <property type="project" value="InterPro"/>
</dbReference>
<evidence type="ECO:0000313" key="1">
    <source>
        <dbReference type="EMBL" id="GAK58351.1"/>
    </source>
</evidence>
<name>A0A081C196_VECG1</name>
<accession>A0A081C196</accession>
<dbReference type="InterPro" id="IPR029052">
    <property type="entry name" value="Metallo-depent_PP-like"/>
</dbReference>